<name>A0A8J3EK42_9BACI</name>
<dbReference type="InterPro" id="IPR012296">
    <property type="entry name" value="Nuclease_put_TT1808"/>
</dbReference>
<dbReference type="InterPro" id="IPR008538">
    <property type="entry name" value="Uma2"/>
</dbReference>
<dbReference type="PANTHER" id="PTHR36558:SF1">
    <property type="entry name" value="RESTRICTION ENDONUCLEASE DOMAIN-CONTAINING PROTEIN-RELATED"/>
    <property type="match status" value="1"/>
</dbReference>
<dbReference type="Pfam" id="PF05685">
    <property type="entry name" value="Uma2"/>
    <property type="match status" value="1"/>
</dbReference>
<evidence type="ECO:0000313" key="3">
    <source>
        <dbReference type="Proteomes" id="UP000602050"/>
    </source>
</evidence>
<accession>A0A8J3EK42</accession>
<dbReference type="Gene3D" id="3.90.1570.10">
    <property type="entry name" value="tt1808, chain A"/>
    <property type="match status" value="1"/>
</dbReference>
<comment type="caution">
    <text evidence="2">The sequence shown here is derived from an EMBL/GenBank/DDBJ whole genome shotgun (WGS) entry which is preliminary data.</text>
</comment>
<dbReference type="CDD" id="cd06260">
    <property type="entry name" value="DUF820-like"/>
    <property type="match status" value="1"/>
</dbReference>
<dbReference type="InterPro" id="IPR011335">
    <property type="entry name" value="Restrct_endonuc-II-like"/>
</dbReference>
<organism evidence="2 3">
    <name type="scientific">Compostibacillus humi</name>
    <dbReference type="NCBI Taxonomy" id="1245525"/>
    <lineage>
        <taxon>Bacteria</taxon>
        <taxon>Bacillati</taxon>
        <taxon>Bacillota</taxon>
        <taxon>Bacilli</taxon>
        <taxon>Bacillales</taxon>
        <taxon>Bacillaceae</taxon>
        <taxon>Compostibacillus</taxon>
    </lineage>
</organism>
<reference evidence="2" key="1">
    <citation type="journal article" date="2014" name="Int. J. Syst. Evol. Microbiol.">
        <title>Complete genome sequence of Corynebacterium casei LMG S-19264T (=DSM 44701T), isolated from a smear-ripened cheese.</title>
        <authorList>
            <consortium name="US DOE Joint Genome Institute (JGI-PGF)"/>
            <person name="Walter F."/>
            <person name="Albersmeier A."/>
            <person name="Kalinowski J."/>
            <person name="Ruckert C."/>
        </authorList>
    </citation>
    <scope>NUCLEOTIDE SEQUENCE</scope>
    <source>
        <strain evidence="2">CGMCC 1.12360</strain>
    </source>
</reference>
<sequence length="191" mass="21976">MNIPKSFDKRLSYSDYLNLTDEERLEIIDGVPYNMTPAPSTKHQQVSMNLSYLLMDFFKEKKCEVFAAPFDVRLFSEGKADEEVYHVVQPDLSVICDKRKLDEKGCAGSPDLIIEILSPSSAKMDKLTKRNLYEEALVKEYWIVDPQNELVELYHLGENELYGKPDFFSAEDTIESILFNGLKLEGKKIFS</sequence>
<feature type="domain" description="Putative restriction endonuclease" evidence="1">
    <location>
        <begin position="15"/>
        <end position="183"/>
    </location>
</feature>
<evidence type="ECO:0000259" key="1">
    <source>
        <dbReference type="Pfam" id="PF05685"/>
    </source>
</evidence>
<dbReference type="PANTHER" id="PTHR36558">
    <property type="entry name" value="GLR1098 PROTEIN"/>
    <property type="match status" value="1"/>
</dbReference>
<dbReference type="SUPFAM" id="SSF52980">
    <property type="entry name" value="Restriction endonuclease-like"/>
    <property type="match status" value="1"/>
</dbReference>
<protein>
    <recommendedName>
        <fullName evidence="1">Putative restriction endonuclease domain-containing protein</fullName>
    </recommendedName>
</protein>
<gene>
    <name evidence="2" type="ORF">GCM10010978_13020</name>
</gene>
<keyword evidence="3" id="KW-1185">Reference proteome</keyword>
<reference evidence="2" key="2">
    <citation type="submission" date="2020-09" db="EMBL/GenBank/DDBJ databases">
        <authorList>
            <person name="Sun Q."/>
            <person name="Zhou Y."/>
        </authorList>
    </citation>
    <scope>NUCLEOTIDE SEQUENCE</scope>
    <source>
        <strain evidence="2">CGMCC 1.12360</strain>
    </source>
</reference>
<dbReference type="EMBL" id="BMEV01000018">
    <property type="protein sequence ID" value="GGH74297.1"/>
    <property type="molecule type" value="Genomic_DNA"/>
</dbReference>
<dbReference type="AlphaFoldDB" id="A0A8J3EK42"/>
<dbReference type="RefSeq" id="WP_229733564.1">
    <property type="nucleotide sequence ID" value="NZ_BMEV01000018.1"/>
</dbReference>
<proteinExistence type="predicted"/>
<dbReference type="Proteomes" id="UP000602050">
    <property type="component" value="Unassembled WGS sequence"/>
</dbReference>
<evidence type="ECO:0000313" key="2">
    <source>
        <dbReference type="EMBL" id="GGH74297.1"/>
    </source>
</evidence>